<dbReference type="EMBL" id="JBHRYE010000012">
    <property type="protein sequence ID" value="MFC3671554.1"/>
    <property type="molecule type" value="Genomic_DNA"/>
</dbReference>
<dbReference type="PANTHER" id="PTHR30346">
    <property type="entry name" value="TRANSCRIPTIONAL DUAL REGULATOR HCAR-RELATED"/>
    <property type="match status" value="1"/>
</dbReference>
<evidence type="ECO:0000256" key="4">
    <source>
        <dbReference type="ARBA" id="ARBA00023163"/>
    </source>
</evidence>
<dbReference type="Gene3D" id="3.40.190.10">
    <property type="entry name" value="Periplasmic binding protein-like II"/>
    <property type="match status" value="2"/>
</dbReference>
<keyword evidence="2" id="KW-0805">Transcription regulation</keyword>
<gene>
    <name evidence="6" type="ORF">ACFOOT_08950</name>
</gene>
<name>A0ABV7V335_9SPHN</name>
<comment type="caution">
    <text evidence="6">The sequence shown here is derived from an EMBL/GenBank/DDBJ whole genome shotgun (WGS) entry which is preliminary data.</text>
</comment>
<dbReference type="SUPFAM" id="SSF46785">
    <property type="entry name" value="Winged helix' DNA-binding domain"/>
    <property type="match status" value="1"/>
</dbReference>
<sequence>MLKRAHLRHFLAIVETGGITAAARRLNLSQPTLSAGLAELERLVGAPLVTRDRKQIRLTAAGTRLLAHARTIEREFRLAETPAQDLAPLAAPLRLGVLASLPGPALASLAQALHGVRPLVLVEGGDADLRRRLGEGQLDAILTLLHGAPHDGVVVEEGYAMLLPQDHPLAGRTMLSALDLAGDVMVARRSCEILAETSRFFTAQGVRPHFLLRSANEERCMALVRAGLAVTTGPLCLAGNGVVAVPLAGYDFRRRIGLVGGGQALEPALVDAWTRLAERWSQPALSTPG</sequence>
<evidence type="ECO:0000313" key="7">
    <source>
        <dbReference type="Proteomes" id="UP001595683"/>
    </source>
</evidence>
<dbReference type="InterPro" id="IPR000847">
    <property type="entry name" value="LysR_HTH_N"/>
</dbReference>
<dbReference type="PANTHER" id="PTHR30346:SF28">
    <property type="entry name" value="HTH-TYPE TRANSCRIPTIONAL REGULATOR CYNR"/>
    <property type="match status" value="1"/>
</dbReference>
<dbReference type="Gene3D" id="1.10.10.10">
    <property type="entry name" value="Winged helix-like DNA-binding domain superfamily/Winged helix DNA-binding domain"/>
    <property type="match status" value="1"/>
</dbReference>
<dbReference type="Proteomes" id="UP001595683">
    <property type="component" value="Unassembled WGS sequence"/>
</dbReference>
<evidence type="ECO:0000259" key="5">
    <source>
        <dbReference type="PROSITE" id="PS50931"/>
    </source>
</evidence>
<accession>A0ABV7V335</accession>
<evidence type="ECO:0000256" key="3">
    <source>
        <dbReference type="ARBA" id="ARBA00023125"/>
    </source>
</evidence>
<dbReference type="InterPro" id="IPR036390">
    <property type="entry name" value="WH_DNA-bd_sf"/>
</dbReference>
<keyword evidence="3" id="KW-0238">DNA-binding</keyword>
<dbReference type="PRINTS" id="PR00039">
    <property type="entry name" value="HTHLYSR"/>
</dbReference>
<dbReference type="RefSeq" id="WP_191323652.1">
    <property type="nucleotide sequence ID" value="NZ_BMZP01000005.1"/>
</dbReference>
<dbReference type="InterPro" id="IPR036388">
    <property type="entry name" value="WH-like_DNA-bd_sf"/>
</dbReference>
<dbReference type="PROSITE" id="PS50931">
    <property type="entry name" value="HTH_LYSR"/>
    <property type="match status" value="1"/>
</dbReference>
<organism evidence="6 7">
    <name type="scientific">Novosphingobium pokkalii</name>
    <dbReference type="NCBI Taxonomy" id="1770194"/>
    <lineage>
        <taxon>Bacteria</taxon>
        <taxon>Pseudomonadati</taxon>
        <taxon>Pseudomonadota</taxon>
        <taxon>Alphaproteobacteria</taxon>
        <taxon>Sphingomonadales</taxon>
        <taxon>Sphingomonadaceae</taxon>
        <taxon>Novosphingobium</taxon>
    </lineage>
</organism>
<dbReference type="Pfam" id="PF00126">
    <property type="entry name" value="HTH_1"/>
    <property type="match status" value="1"/>
</dbReference>
<reference evidence="7" key="1">
    <citation type="journal article" date="2019" name="Int. J. Syst. Evol. Microbiol.">
        <title>The Global Catalogue of Microorganisms (GCM) 10K type strain sequencing project: providing services to taxonomists for standard genome sequencing and annotation.</title>
        <authorList>
            <consortium name="The Broad Institute Genomics Platform"/>
            <consortium name="The Broad Institute Genome Sequencing Center for Infectious Disease"/>
            <person name="Wu L."/>
            <person name="Ma J."/>
        </authorList>
    </citation>
    <scope>NUCLEOTIDE SEQUENCE [LARGE SCALE GENOMIC DNA]</scope>
    <source>
        <strain evidence="7">KCTC 42224</strain>
    </source>
</reference>
<feature type="domain" description="HTH lysR-type" evidence="5">
    <location>
        <begin position="1"/>
        <end position="59"/>
    </location>
</feature>
<dbReference type="InterPro" id="IPR005119">
    <property type="entry name" value="LysR_subst-bd"/>
</dbReference>
<dbReference type="CDD" id="cd05466">
    <property type="entry name" value="PBP2_LTTR_substrate"/>
    <property type="match status" value="1"/>
</dbReference>
<comment type="similarity">
    <text evidence="1">Belongs to the LysR transcriptional regulatory family.</text>
</comment>
<evidence type="ECO:0000256" key="1">
    <source>
        <dbReference type="ARBA" id="ARBA00009437"/>
    </source>
</evidence>
<keyword evidence="4" id="KW-0804">Transcription</keyword>
<evidence type="ECO:0000256" key="2">
    <source>
        <dbReference type="ARBA" id="ARBA00023015"/>
    </source>
</evidence>
<evidence type="ECO:0000313" key="6">
    <source>
        <dbReference type="EMBL" id="MFC3671554.1"/>
    </source>
</evidence>
<dbReference type="Pfam" id="PF03466">
    <property type="entry name" value="LysR_substrate"/>
    <property type="match status" value="1"/>
</dbReference>
<protein>
    <submittedName>
        <fullName evidence="6">LysR family transcriptional regulator</fullName>
    </submittedName>
</protein>
<keyword evidence="7" id="KW-1185">Reference proteome</keyword>
<dbReference type="SUPFAM" id="SSF53850">
    <property type="entry name" value="Periplasmic binding protein-like II"/>
    <property type="match status" value="1"/>
</dbReference>
<proteinExistence type="inferred from homology"/>